<gene>
    <name evidence="1" type="ORF">FY030_16110</name>
</gene>
<protein>
    <submittedName>
        <fullName evidence="1">Uncharacterized protein</fullName>
    </submittedName>
</protein>
<dbReference type="KEGG" id="serw:FY030_16110"/>
<dbReference type="EMBL" id="CP044427">
    <property type="protein sequence ID" value="QFG70030.1"/>
    <property type="molecule type" value="Genomic_DNA"/>
</dbReference>
<keyword evidence="2" id="KW-1185">Reference proteome</keyword>
<evidence type="ECO:0000313" key="1">
    <source>
        <dbReference type="EMBL" id="QFG70030.1"/>
    </source>
</evidence>
<organism evidence="1 2">
    <name type="scientific">Ornithinimicrobium pratense</name>
    <dbReference type="NCBI Taxonomy" id="2593973"/>
    <lineage>
        <taxon>Bacteria</taxon>
        <taxon>Bacillati</taxon>
        <taxon>Actinomycetota</taxon>
        <taxon>Actinomycetes</taxon>
        <taxon>Micrococcales</taxon>
        <taxon>Ornithinimicrobiaceae</taxon>
        <taxon>Ornithinimicrobium</taxon>
    </lineage>
</organism>
<sequence length="74" mass="8103">MVVSREARQRIVVVAGSADDFEPVVKHLRGLSLAGHQVVLLWWRGEPGPRLDRFKARVHIRPPPPGSGAGCAGW</sequence>
<reference evidence="1 2" key="1">
    <citation type="submission" date="2019-09" db="EMBL/GenBank/DDBJ databases">
        <title>Serinicoccus pratensis sp. nov., isolated from meadow soil.</title>
        <authorList>
            <person name="Zhang W."/>
        </authorList>
    </citation>
    <scope>NUCLEOTIDE SEQUENCE [LARGE SCALE GENOMIC DNA]</scope>
    <source>
        <strain evidence="1 2">W204</strain>
    </source>
</reference>
<dbReference type="Proteomes" id="UP000326546">
    <property type="component" value="Chromosome"/>
</dbReference>
<dbReference type="AlphaFoldDB" id="A0A5J6V7I3"/>
<name>A0A5J6V7I3_9MICO</name>
<accession>A0A5J6V7I3</accession>
<evidence type="ECO:0000313" key="2">
    <source>
        <dbReference type="Proteomes" id="UP000326546"/>
    </source>
</evidence>
<dbReference type="OrthoDB" id="10015139at2"/>
<proteinExistence type="predicted"/>
<dbReference type="RefSeq" id="WP_158062523.1">
    <property type="nucleotide sequence ID" value="NZ_CP044427.1"/>
</dbReference>